<evidence type="ECO:0000256" key="1">
    <source>
        <dbReference type="SAM" id="Coils"/>
    </source>
</evidence>
<gene>
    <name evidence="3" type="ORF">AALO_G00182870</name>
</gene>
<feature type="coiled-coil region" evidence="1">
    <location>
        <begin position="42"/>
        <end position="83"/>
    </location>
</feature>
<keyword evidence="1" id="KW-0175">Coiled coil</keyword>
<dbReference type="Gene3D" id="1.20.5.170">
    <property type="match status" value="1"/>
</dbReference>
<keyword evidence="4" id="KW-1185">Reference proteome</keyword>
<name>A0AAV6G979_9TELE</name>
<dbReference type="AlphaFoldDB" id="A0AAV6G979"/>
<evidence type="ECO:0000313" key="3">
    <source>
        <dbReference type="EMBL" id="KAG5271688.1"/>
    </source>
</evidence>
<reference evidence="3" key="1">
    <citation type="submission" date="2020-10" db="EMBL/GenBank/DDBJ databases">
        <title>Chromosome-scale genome assembly of the Allis shad, Alosa alosa.</title>
        <authorList>
            <person name="Margot Z."/>
            <person name="Christophe K."/>
            <person name="Cabau C."/>
            <person name="Louis A."/>
            <person name="Berthelot C."/>
            <person name="Parey E."/>
            <person name="Roest Crollius H."/>
            <person name="Montfort J."/>
            <person name="Robinson-Rechavi M."/>
            <person name="Bucao C."/>
            <person name="Bouchez O."/>
            <person name="Gislard M."/>
            <person name="Lluch J."/>
            <person name="Milhes M."/>
            <person name="Lampietro C."/>
            <person name="Lopez Roques C."/>
            <person name="Donnadieu C."/>
            <person name="Braasch I."/>
            <person name="Desvignes T."/>
            <person name="Postlethwait J."/>
            <person name="Bobe J."/>
            <person name="Guiguen Y."/>
        </authorList>
    </citation>
    <scope>NUCLEOTIDE SEQUENCE</scope>
    <source>
        <strain evidence="3">M-15738</strain>
        <tissue evidence="3">Blood</tissue>
    </source>
</reference>
<proteinExistence type="predicted"/>
<organism evidence="3 4">
    <name type="scientific">Alosa alosa</name>
    <name type="common">allis shad</name>
    <dbReference type="NCBI Taxonomy" id="278164"/>
    <lineage>
        <taxon>Eukaryota</taxon>
        <taxon>Metazoa</taxon>
        <taxon>Chordata</taxon>
        <taxon>Craniata</taxon>
        <taxon>Vertebrata</taxon>
        <taxon>Euteleostomi</taxon>
        <taxon>Actinopterygii</taxon>
        <taxon>Neopterygii</taxon>
        <taxon>Teleostei</taxon>
        <taxon>Clupei</taxon>
        <taxon>Clupeiformes</taxon>
        <taxon>Clupeoidei</taxon>
        <taxon>Clupeidae</taxon>
        <taxon>Alosa</taxon>
    </lineage>
</organism>
<accession>A0AAV6G979</accession>
<dbReference type="EMBL" id="JADWDJ010000013">
    <property type="protein sequence ID" value="KAG5271688.1"/>
    <property type="molecule type" value="Genomic_DNA"/>
</dbReference>
<sequence length="367" mass="42344">MNSDHQICLIRSEEEAHIIEIALRTAVLSVVEVINDINRSRFQDYQRKVTEKEKENAQLKAEVDKAEKELAFLRQLVGFQQQQSGEGSVRCNSSTDTHVPDSRWSVEIEDGTVNEALSTPQSCVEQSKNISRKPLSAAEKQRRYRARRDTNPERRAKYLEYERRKWKRDRELGKKKLVHECNVSEQMAIRSRWKLAKAKSRAAKDATAILSPPPVSPEYQQLHQHEADHSIDNQFECLSEETSAVLQDSATGSSGHHGPVFTLSGFSENHTDMMNCPVVKEEPPNTDTVYIKFELNTQSELSALYRLLDRERQRRCRQRLQADPVRWQAYPEKERCRSREAARRSRAKKSLAKALTGWISDWGQGRQ</sequence>
<evidence type="ECO:0000256" key="2">
    <source>
        <dbReference type="SAM" id="MobiDB-lite"/>
    </source>
</evidence>
<feature type="region of interest" description="Disordered" evidence="2">
    <location>
        <begin position="127"/>
        <end position="151"/>
    </location>
</feature>
<dbReference type="Proteomes" id="UP000823561">
    <property type="component" value="Chromosome 13"/>
</dbReference>
<protein>
    <submittedName>
        <fullName evidence="3">Uncharacterized protein</fullName>
    </submittedName>
</protein>
<evidence type="ECO:0000313" key="4">
    <source>
        <dbReference type="Proteomes" id="UP000823561"/>
    </source>
</evidence>
<comment type="caution">
    <text evidence="3">The sequence shown here is derived from an EMBL/GenBank/DDBJ whole genome shotgun (WGS) entry which is preliminary data.</text>
</comment>